<evidence type="ECO:0000313" key="2">
    <source>
        <dbReference type="Proteomes" id="UP000028006"/>
    </source>
</evidence>
<keyword evidence="2" id="KW-1185">Reference proteome</keyword>
<reference evidence="1 2" key="1">
    <citation type="submission" date="2014-06" db="EMBL/GenBank/DDBJ databases">
        <title>Whole Genome Sequences of Three Symbiotic Endozoicomonas Bacteria.</title>
        <authorList>
            <person name="Neave M.J."/>
            <person name="Apprill A."/>
            <person name="Voolstra C.R."/>
        </authorList>
    </citation>
    <scope>NUCLEOTIDE SEQUENCE [LARGE SCALE GENOMIC DNA]</scope>
    <source>
        <strain evidence="1 2">LMG 24815</strain>
    </source>
</reference>
<proteinExistence type="predicted"/>
<dbReference type="EMBL" id="JOKG01000002">
    <property type="protein sequence ID" value="KEQ14642.1"/>
    <property type="molecule type" value="Genomic_DNA"/>
</dbReference>
<dbReference type="Gene3D" id="1.10.1580.20">
    <property type="entry name" value="Protein of unknown function DUF1040"/>
    <property type="match status" value="1"/>
</dbReference>
<sequence length="87" mass="10004">MQCHRINELLELLKDEWMNSQNDSLMTFLGKMAEEAGHKGDLSTMSDDMLIYHLKMRSRDQDEMIPGIAKDCVDDFKSAILKARGIQ</sequence>
<name>A0A081N869_9GAMM</name>
<dbReference type="Proteomes" id="UP000028006">
    <property type="component" value="Unassembled WGS sequence"/>
</dbReference>
<dbReference type="AlphaFoldDB" id="A0A081N869"/>
<dbReference type="InterPro" id="IPR009383">
    <property type="entry name" value="DUF1040"/>
</dbReference>
<organism evidence="1 2">
    <name type="scientific">Endozoicomonas montiporae</name>
    <dbReference type="NCBI Taxonomy" id="1027273"/>
    <lineage>
        <taxon>Bacteria</taxon>
        <taxon>Pseudomonadati</taxon>
        <taxon>Pseudomonadota</taxon>
        <taxon>Gammaproteobacteria</taxon>
        <taxon>Oceanospirillales</taxon>
        <taxon>Endozoicomonadaceae</taxon>
        <taxon>Endozoicomonas</taxon>
    </lineage>
</organism>
<comment type="caution">
    <text evidence="1">The sequence shown here is derived from an EMBL/GenBank/DDBJ whole genome shotgun (WGS) entry which is preliminary data.</text>
</comment>
<gene>
    <name evidence="1" type="ORF">GZ77_10015</name>
</gene>
<dbReference type="eggNOG" id="COG3084">
    <property type="taxonomic scope" value="Bacteria"/>
</dbReference>
<dbReference type="InterPro" id="IPR038134">
    <property type="entry name" value="YihD_sf"/>
</dbReference>
<dbReference type="Pfam" id="PF06288">
    <property type="entry name" value="DUF1040"/>
    <property type="match status" value="1"/>
</dbReference>
<protein>
    <recommendedName>
        <fullName evidence="3">Protein yihD</fullName>
    </recommendedName>
</protein>
<evidence type="ECO:0008006" key="3">
    <source>
        <dbReference type="Google" id="ProtNLM"/>
    </source>
</evidence>
<evidence type="ECO:0000313" key="1">
    <source>
        <dbReference type="EMBL" id="KEQ14642.1"/>
    </source>
</evidence>
<dbReference type="RefSeq" id="WP_034874620.1">
    <property type="nucleotide sequence ID" value="NZ_JOKG01000002.1"/>
</dbReference>
<accession>A0A081N869</accession>